<evidence type="ECO:0000256" key="2">
    <source>
        <dbReference type="SAM" id="Phobius"/>
    </source>
</evidence>
<reference evidence="3 4" key="1">
    <citation type="submission" date="2021-07" db="EMBL/GenBank/DDBJ databases">
        <title>The Aristolochia fimbriata genome: insights into angiosperm evolution, floral development and chemical biosynthesis.</title>
        <authorList>
            <person name="Jiao Y."/>
        </authorList>
    </citation>
    <scope>NUCLEOTIDE SEQUENCE [LARGE SCALE GENOMIC DNA]</scope>
    <source>
        <strain evidence="3">IBCAS-2021</strain>
        <tissue evidence="3">Leaf</tissue>
    </source>
</reference>
<accession>A0AAV7DXL8</accession>
<dbReference type="AlphaFoldDB" id="A0AAV7DXL8"/>
<sequence length="641" mass="71558">MYVLCNAGGEIAVETGKIHYRGEKTALLIVEEGIGYLDLLSRVKSVCGVESEGGPLLLVLMQTDDAPASIAAMASPPSRLLQLPELEIAQNSHATAISTGIEMLLDHLPSNGSTTTAAAAGMASMAAPPSPRLQLSESTSSEIPLLLQNSTAITSTSPPPLDLHPIETSENHQSIPTSGETPLLLLSSSTKDDASDEMKELNQKQASCDKLKIPNPKLVDMEWISSLAKSLMERDMPCEELDIMEEICDKHGYDVDFKVVWQSRNLAIQELGLLEDSEENEKRNKNNKKKKGEEAIKGRKHYASVEVEETEEKQASGDIFMTRKPKLVDMEWISSLAKSLMERDLPCEELDIMEEICDKYGCDIDFEVVWKSRNLALQELGLLEDSDKNVKRNKNKKKKKGEEAIKGGKNDASVEVKERKEKQASGDIFMTRKPKLVDMEWVASLAKSLMEKDLHCTEKYIVDEINNEFGYDVDFNLVWKSRNLALKQIGLVKDEEEADDFDDDFDDEFDDEFDEEEELNKIDNGKKGRKAHMGNAPLNSHLPPLGQMSGMSTPFMANMQPMGNMPFMGPYSNLQNGLNLPPRSFPDFNTSEPQKEVSDISGLQKGVSEIRVLLEEFRRMIMILLIVILLLLLLHHQTGKN</sequence>
<feature type="transmembrane region" description="Helical" evidence="2">
    <location>
        <begin position="617"/>
        <end position="634"/>
    </location>
</feature>
<proteinExistence type="predicted"/>
<evidence type="ECO:0000313" key="4">
    <source>
        <dbReference type="Proteomes" id="UP000825729"/>
    </source>
</evidence>
<gene>
    <name evidence="3" type="ORF">H6P81_017244</name>
</gene>
<name>A0AAV7DXL8_ARIFI</name>
<dbReference type="EMBL" id="JAINDJ010000007">
    <property type="protein sequence ID" value="KAG9441390.1"/>
    <property type="molecule type" value="Genomic_DNA"/>
</dbReference>
<protein>
    <submittedName>
        <fullName evidence="3">Uncharacterized protein</fullName>
    </submittedName>
</protein>
<keyword evidence="2" id="KW-0472">Membrane</keyword>
<feature type="region of interest" description="Disordered" evidence="1">
    <location>
        <begin position="522"/>
        <end position="545"/>
    </location>
</feature>
<evidence type="ECO:0000256" key="1">
    <source>
        <dbReference type="SAM" id="MobiDB-lite"/>
    </source>
</evidence>
<comment type="caution">
    <text evidence="3">The sequence shown here is derived from an EMBL/GenBank/DDBJ whole genome shotgun (WGS) entry which is preliminary data.</text>
</comment>
<keyword evidence="2" id="KW-0812">Transmembrane</keyword>
<feature type="compositionally biased region" description="Basic and acidic residues" evidence="1">
    <location>
        <begin position="400"/>
        <end position="415"/>
    </location>
</feature>
<feature type="region of interest" description="Disordered" evidence="1">
    <location>
        <begin position="391"/>
        <end position="415"/>
    </location>
</feature>
<keyword evidence="4" id="KW-1185">Reference proteome</keyword>
<dbReference type="Proteomes" id="UP000825729">
    <property type="component" value="Unassembled WGS sequence"/>
</dbReference>
<organism evidence="3 4">
    <name type="scientific">Aristolochia fimbriata</name>
    <name type="common">White veined hardy Dutchman's pipe vine</name>
    <dbReference type="NCBI Taxonomy" id="158543"/>
    <lineage>
        <taxon>Eukaryota</taxon>
        <taxon>Viridiplantae</taxon>
        <taxon>Streptophyta</taxon>
        <taxon>Embryophyta</taxon>
        <taxon>Tracheophyta</taxon>
        <taxon>Spermatophyta</taxon>
        <taxon>Magnoliopsida</taxon>
        <taxon>Magnoliidae</taxon>
        <taxon>Piperales</taxon>
        <taxon>Aristolochiaceae</taxon>
        <taxon>Aristolochia</taxon>
    </lineage>
</organism>
<keyword evidence="2" id="KW-1133">Transmembrane helix</keyword>
<evidence type="ECO:0000313" key="3">
    <source>
        <dbReference type="EMBL" id="KAG9441390.1"/>
    </source>
</evidence>